<gene>
    <name evidence="2" type="ORF">PAHAL_1G290900</name>
</gene>
<feature type="compositionally biased region" description="Low complexity" evidence="1">
    <location>
        <begin position="98"/>
        <end position="108"/>
    </location>
</feature>
<feature type="compositionally biased region" description="Low complexity" evidence="1">
    <location>
        <begin position="168"/>
        <end position="180"/>
    </location>
</feature>
<dbReference type="AlphaFoldDB" id="A0A2S3GQH9"/>
<evidence type="ECO:0000256" key="1">
    <source>
        <dbReference type="SAM" id="MobiDB-lite"/>
    </source>
</evidence>
<dbReference type="PANTHER" id="PTHR34665:SF1">
    <property type="entry name" value="OS02G0595200 PROTEIN"/>
    <property type="match status" value="1"/>
</dbReference>
<dbReference type="Proteomes" id="UP000243499">
    <property type="component" value="Chromosome 1"/>
</dbReference>
<organism evidence="2">
    <name type="scientific">Panicum hallii</name>
    <dbReference type="NCBI Taxonomy" id="206008"/>
    <lineage>
        <taxon>Eukaryota</taxon>
        <taxon>Viridiplantae</taxon>
        <taxon>Streptophyta</taxon>
        <taxon>Embryophyta</taxon>
        <taxon>Tracheophyta</taxon>
        <taxon>Spermatophyta</taxon>
        <taxon>Magnoliopsida</taxon>
        <taxon>Liliopsida</taxon>
        <taxon>Poales</taxon>
        <taxon>Poaceae</taxon>
        <taxon>PACMAD clade</taxon>
        <taxon>Panicoideae</taxon>
        <taxon>Panicodae</taxon>
        <taxon>Paniceae</taxon>
        <taxon>Panicinae</taxon>
        <taxon>Panicum</taxon>
        <taxon>Panicum sect. Panicum</taxon>
    </lineage>
</organism>
<proteinExistence type="predicted"/>
<reference evidence="2" key="1">
    <citation type="submission" date="2018-04" db="EMBL/GenBank/DDBJ databases">
        <title>WGS assembly of Panicum hallii.</title>
        <authorList>
            <person name="Lovell J."/>
            <person name="Jenkins J."/>
            <person name="Lowry D."/>
            <person name="Mamidi S."/>
            <person name="Sreedasyam A."/>
            <person name="Weng X."/>
            <person name="Barry K."/>
            <person name="Bonette J."/>
            <person name="Campitelli B."/>
            <person name="Daum C."/>
            <person name="Gordon S."/>
            <person name="Gould B."/>
            <person name="Lipzen A."/>
            <person name="Macqueen A."/>
            <person name="Palacio-Mejia J."/>
            <person name="Plott C."/>
            <person name="Shakirov E."/>
            <person name="Shu S."/>
            <person name="Yoshinaga Y."/>
            <person name="Zane M."/>
            <person name="Rokhsar D."/>
            <person name="Grimwood J."/>
            <person name="Schmutz J."/>
            <person name="Juenger T."/>
        </authorList>
    </citation>
    <scope>NUCLEOTIDE SEQUENCE [LARGE SCALE GENOMIC DNA]</scope>
    <source>
        <strain evidence="2">FIL2</strain>
    </source>
</reference>
<name>A0A2S3GQH9_9POAL</name>
<dbReference type="PANTHER" id="PTHR34665">
    <property type="entry name" value="DUF3741 DOMAIN-CONTAINING PROTEIN"/>
    <property type="match status" value="1"/>
</dbReference>
<sequence length="213" mass="22462">MLGRLGLRDVRQICGQARRHRYPPNQRLELNPPTSTAPPSGTPTRRLSVTGMKSSAEPRAAGDVDVELLKAVAQAWHAWSGNPRPSRGSETGGDDSDAAGAGARPRAGASRHRPSRFKLEAMAAAAAAVAAPPGEVAWDFTRSLWDTYELVSVARKLESGLAIADHAAAAAAAPAVPPGGDARGAGKRARESGRSLRSLFLRSTSRRFEEPNS</sequence>
<dbReference type="Gramene" id="PAN06826">
    <property type="protein sequence ID" value="PAN06826"/>
    <property type="gene ID" value="PAHAL_1G290900"/>
</dbReference>
<accession>A0A2S3GQH9</accession>
<feature type="region of interest" description="Disordered" evidence="1">
    <location>
        <begin position="16"/>
        <end position="61"/>
    </location>
</feature>
<evidence type="ECO:0000313" key="2">
    <source>
        <dbReference type="EMBL" id="PAN06826.1"/>
    </source>
</evidence>
<protein>
    <submittedName>
        <fullName evidence="2">Uncharacterized protein</fullName>
    </submittedName>
</protein>
<feature type="region of interest" description="Disordered" evidence="1">
    <location>
        <begin position="168"/>
        <end position="213"/>
    </location>
</feature>
<dbReference type="EMBL" id="CM008046">
    <property type="protein sequence ID" value="PAN06826.1"/>
    <property type="molecule type" value="Genomic_DNA"/>
</dbReference>
<feature type="compositionally biased region" description="Low complexity" evidence="1">
    <location>
        <begin position="32"/>
        <end position="44"/>
    </location>
</feature>
<feature type="region of interest" description="Disordered" evidence="1">
    <location>
        <begin position="77"/>
        <end position="113"/>
    </location>
</feature>